<dbReference type="GO" id="GO:0016491">
    <property type="term" value="F:oxidoreductase activity"/>
    <property type="evidence" value="ECO:0007669"/>
    <property type="project" value="UniProtKB-KW"/>
</dbReference>
<dbReference type="SMART" id="SM00822">
    <property type="entry name" value="PKS_KR"/>
    <property type="match status" value="1"/>
</dbReference>
<evidence type="ECO:0000256" key="2">
    <source>
        <dbReference type="ARBA" id="ARBA00023002"/>
    </source>
</evidence>
<name>A0AAN4VVB8_9BACT</name>
<evidence type="ECO:0000256" key="1">
    <source>
        <dbReference type="ARBA" id="ARBA00006484"/>
    </source>
</evidence>
<evidence type="ECO:0000313" key="6">
    <source>
        <dbReference type="Proteomes" id="UP001310022"/>
    </source>
</evidence>
<dbReference type="PRINTS" id="PR00081">
    <property type="entry name" value="GDHRDH"/>
</dbReference>
<gene>
    <name evidence="5" type="ORF">PEDI_06340</name>
</gene>
<dbReference type="CDD" id="cd05374">
    <property type="entry name" value="17beta-HSD-like_SDR_c"/>
    <property type="match status" value="1"/>
</dbReference>
<dbReference type="PRINTS" id="PR00080">
    <property type="entry name" value="SDRFAMILY"/>
</dbReference>
<keyword evidence="6" id="KW-1185">Reference proteome</keyword>
<evidence type="ECO:0000259" key="4">
    <source>
        <dbReference type="SMART" id="SM00822"/>
    </source>
</evidence>
<dbReference type="Pfam" id="PF00106">
    <property type="entry name" value="adh_short"/>
    <property type="match status" value="1"/>
</dbReference>
<protein>
    <submittedName>
        <fullName evidence="5">Short-chain dehydrogenase/reductase</fullName>
    </submittedName>
</protein>
<organism evidence="5 6">
    <name type="scientific">Persicobacter diffluens</name>
    <dbReference type="NCBI Taxonomy" id="981"/>
    <lineage>
        <taxon>Bacteria</taxon>
        <taxon>Pseudomonadati</taxon>
        <taxon>Bacteroidota</taxon>
        <taxon>Cytophagia</taxon>
        <taxon>Cytophagales</taxon>
        <taxon>Persicobacteraceae</taxon>
        <taxon>Persicobacter</taxon>
    </lineage>
</organism>
<dbReference type="InterPro" id="IPR057326">
    <property type="entry name" value="KR_dom"/>
</dbReference>
<sequence>MVTGGSSGIGKAIAVHLKANGYRVFGTSRRAISDDPSGLEYLQMDVNEEASVQTGIKQLLEITGRLDAVVNSAGLGTIGAVEEMPVDTIKEVFETNFYGVLRVCQVVLPIFRKQRSGHIINISSIAGEVSLPFRGFYSASKFAMEAFTEAMRMEVKGFGVKVAIIQPGDFNTNISNSRKNADFKSDSPYSKLINEMNKLIASGMDSAPTPEVVGEVALKILQADQPKLRYPVGAFTEKISTKLRKFLPVRPFERIIMGHYNMLDKEMYEE</sequence>
<proteinExistence type="inferred from homology"/>
<dbReference type="PANTHER" id="PTHR43976">
    <property type="entry name" value="SHORT CHAIN DEHYDROGENASE"/>
    <property type="match status" value="1"/>
</dbReference>
<feature type="domain" description="Ketoreductase" evidence="4">
    <location>
        <begin position="1"/>
        <end position="168"/>
    </location>
</feature>
<evidence type="ECO:0000256" key="3">
    <source>
        <dbReference type="RuleBase" id="RU000363"/>
    </source>
</evidence>
<dbReference type="PROSITE" id="PS00061">
    <property type="entry name" value="ADH_SHORT"/>
    <property type="match status" value="1"/>
</dbReference>
<comment type="similarity">
    <text evidence="1 3">Belongs to the short-chain dehydrogenases/reductases (SDR) family.</text>
</comment>
<dbReference type="AlphaFoldDB" id="A0AAN4VVB8"/>
<dbReference type="InterPro" id="IPR036291">
    <property type="entry name" value="NAD(P)-bd_dom_sf"/>
</dbReference>
<reference evidence="5 6" key="1">
    <citation type="submission" date="2021-12" db="EMBL/GenBank/DDBJ databases">
        <title>Genome sequencing of bacteria with rrn-lacking chromosome and rrn-plasmid.</title>
        <authorList>
            <person name="Anda M."/>
            <person name="Iwasaki W."/>
        </authorList>
    </citation>
    <scope>NUCLEOTIDE SEQUENCE [LARGE SCALE GENOMIC DNA]</scope>
    <source>
        <strain evidence="5 6">NBRC 15940</strain>
    </source>
</reference>
<dbReference type="InterPro" id="IPR020904">
    <property type="entry name" value="Sc_DH/Rdtase_CS"/>
</dbReference>
<dbReference type="Proteomes" id="UP001310022">
    <property type="component" value="Unassembled WGS sequence"/>
</dbReference>
<dbReference type="Gene3D" id="3.40.50.720">
    <property type="entry name" value="NAD(P)-binding Rossmann-like Domain"/>
    <property type="match status" value="1"/>
</dbReference>
<accession>A0AAN4VVB8</accession>
<dbReference type="SUPFAM" id="SSF51735">
    <property type="entry name" value="NAD(P)-binding Rossmann-fold domains"/>
    <property type="match status" value="1"/>
</dbReference>
<dbReference type="PANTHER" id="PTHR43976:SF16">
    <property type="entry name" value="SHORT-CHAIN DEHYDROGENASE_REDUCTASE FAMILY PROTEIN"/>
    <property type="match status" value="1"/>
</dbReference>
<keyword evidence="2" id="KW-0560">Oxidoreductase</keyword>
<evidence type="ECO:0000313" key="5">
    <source>
        <dbReference type="EMBL" id="GJM60082.1"/>
    </source>
</evidence>
<dbReference type="EMBL" id="BQKE01000001">
    <property type="protein sequence ID" value="GJM60082.1"/>
    <property type="molecule type" value="Genomic_DNA"/>
</dbReference>
<dbReference type="InterPro" id="IPR002347">
    <property type="entry name" value="SDR_fam"/>
</dbReference>
<comment type="caution">
    <text evidence="5">The sequence shown here is derived from an EMBL/GenBank/DDBJ whole genome shotgun (WGS) entry which is preliminary data.</text>
</comment>
<dbReference type="InterPro" id="IPR051911">
    <property type="entry name" value="SDR_oxidoreductase"/>
</dbReference>